<evidence type="ECO:0000256" key="3">
    <source>
        <dbReference type="ARBA" id="ARBA00022525"/>
    </source>
</evidence>
<dbReference type="Proteomes" id="UP001347796">
    <property type="component" value="Unassembled WGS sequence"/>
</dbReference>
<dbReference type="EMBL" id="JAZGQO010000018">
    <property type="protein sequence ID" value="KAK6167336.1"/>
    <property type="molecule type" value="Genomic_DNA"/>
</dbReference>
<dbReference type="GO" id="GO:0016671">
    <property type="term" value="F:oxidoreductase activity, acting on a sulfur group of donors, disulfide as acceptor"/>
    <property type="evidence" value="ECO:0007669"/>
    <property type="project" value="InterPro"/>
</dbReference>
<comment type="similarity">
    <text evidence="2">Belongs to the GILT family.</text>
</comment>
<gene>
    <name evidence="7" type="ORF">SNE40_021392</name>
</gene>
<evidence type="ECO:0000256" key="1">
    <source>
        <dbReference type="ARBA" id="ARBA00004613"/>
    </source>
</evidence>
<dbReference type="AlphaFoldDB" id="A0AAN8GCM3"/>
<feature type="chain" id="PRO_5042883371" description="Gamma-interferon-inducible lysosomal thiol reductase" evidence="6">
    <location>
        <begin position="19"/>
        <end position="209"/>
    </location>
</feature>
<evidence type="ECO:0000256" key="5">
    <source>
        <dbReference type="ARBA" id="ARBA00023180"/>
    </source>
</evidence>
<proteinExistence type="inferred from homology"/>
<evidence type="ECO:0000256" key="4">
    <source>
        <dbReference type="ARBA" id="ARBA00022729"/>
    </source>
</evidence>
<comment type="subcellular location">
    <subcellularLocation>
        <location evidence="1">Secreted</location>
    </subcellularLocation>
</comment>
<evidence type="ECO:0000256" key="6">
    <source>
        <dbReference type="SAM" id="SignalP"/>
    </source>
</evidence>
<evidence type="ECO:0000256" key="2">
    <source>
        <dbReference type="ARBA" id="ARBA00005679"/>
    </source>
</evidence>
<dbReference type="PANTHER" id="PTHR13234:SF8">
    <property type="entry name" value="GAMMA-INTERFERON-INDUCIBLE LYSOSOMAL THIOL REDUCTASE"/>
    <property type="match status" value="1"/>
</dbReference>
<evidence type="ECO:0008006" key="9">
    <source>
        <dbReference type="Google" id="ProtNLM"/>
    </source>
</evidence>
<comment type="caution">
    <text evidence="7">The sequence shown here is derived from an EMBL/GenBank/DDBJ whole genome shotgun (WGS) entry which is preliminary data.</text>
</comment>
<dbReference type="InterPro" id="IPR004911">
    <property type="entry name" value="Interferon-induced_GILT"/>
</dbReference>
<keyword evidence="8" id="KW-1185">Reference proteome</keyword>
<dbReference type="PANTHER" id="PTHR13234">
    <property type="entry name" value="GAMMA-INTERFERON INDUCIBLE LYSOSOMAL THIOL REDUCTASE GILT"/>
    <property type="match status" value="1"/>
</dbReference>
<reference evidence="7 8" key="1">
    <citation type="submission" date="2024-01" db="EMBL/GenBank/DDBJ databases">
        <title>The genome of the rayed Mediterranean limpet Patella caerulea (Linnaeus, 1758).</title>
        <authorList>
            <person name="Anh-Thu Weber A."/>
            <person name="Halstead-Nussloch G."/>
        </authorList>
    </citation>
    <scope>NUCLEOTIDE SEQUENCE [LARGE SCALE GENOMIC DNA]</scope>
    <source>
        <strain evidence="7">AATW-2023a</strain>
        <tissue evidence="7">Whole specimen</tissue>
    </source>
</reference>
<sequence>MLSILCLGVLFASTGCNGDLAAPVKIDVYYETLCPDSKHFLLTQLKPTYHKLKDILEITLIPYGKATEKKEANGSYTFTCQHGINECYGNVIQACAIKHINDFDVYSQFIFCMEEVISTVGPEKAARNCSATKSLPIDDILTCATGNEGMRLQHDSAIQQGSLNPKINWVPWVVINNIHTDRIKEESAKNLLGLVCETYQGTQPAACNN</sequence>
<evidence type="ECO:0000313" key="8">
    <source>
        <dbReference type="Proteomes" id="UP001347796"/>
    </source>
</evidence>
<name>A0AAN8GCM3_PATCE</name>
<organism evidence="7 8">
    <name type="scientific">Patella caerulea</name>
    <name type="common">Rayed Mediterranean limpet</name>
    <dbReference type="NCBI Taxonomy" id="87958"/>
    <lineage>
        <taxon>Eukaryota</taxon>
        <taxon>Metazoa</taxon>
        <taxon>Spiralia</taxon>
        <taxon>Lophotrochozoa</taxon>
        <taxon>Mollusca</taxon>
        <taxon>Gastropoda</taxon>
        <taxon>Patellogastropoda</taxon>
        <taxon>Patelloidea</taxon>
        <taxon>Patellidae</taxon>
        <taxon>Patella</taxon>
    </lineage>
</organism>
<dbReference type="Pfam" id="PF03227">
    <property type="entry name" value="GILT"/>
    <property type="match status" value="1"/>
</dbReference>
<feature type="signal peptide" evidence="6">
    <location>
        <begin position="1"/>
        <end position="18"/>
    </location>
</feature>
<keyword evidence="4 6" id="KW-0732">Signal</keyword>
<dbReference type="GO" id="GO:0005576">
    <property type="term" value="C:extracellular region"/>
    <property type="evidence" value="ECO:0007669"/>
    <property type="project" value="UniProtKB-SubCell"/>
</dbReference>
<protein>
    <recommendedName>
        <fullName evidence="9">Gamma-interferon-inducible lysosomal thiol reductase</fullName>
    </recommendedName>
</protein>
<keyword evidence="5" id="KW-0325">Glycoprotein</keyword>
<accession>A0AAN8GCM3</accession>
<evidence type="ECO:0000313" key="7">
    <source>
        <dbReference type="EMBL" id="KAK6167336.1"/>
    </source>
</evidence>
<keyword evidence="3" id="KW-0964">Secreted</keyword>